<dbReference type="Gene3D" id="3.10.20.90">
    <property type="entry name" value="Phosphatidylinositol 3-kinase Catalytic Subunit, Chain A, domain 1"/>
    <property type="match status" value="1"/>
</dbReference>
<name>A0AAV9PIU1_9PEZI</name>
<dbReference type="GO" id="GO:0005634">
    <property type="term" value="C:nucleus"/>
    <property type="evidence" value="ECO:0007669"/>
    <property type="project" value="TreeGrafter"/>
</dbReference>
<dbReference type="GO" id="GO:0031122">
    <property type="term" value="P:cytoplasmic microtubule organization"/>
    <property type="evidence" value="ECO:0007669"/>
    <property type="project" value="TreeGrafter"/>
</dbReference>
<keyword evidence="8" id="KW-1185">Reference proteome</keyword>
<dbReference type="PANTHER" id="PTHR18916:SF85">
    <property type="entry name" value="TUBULIN-FOLDING COFACTOR B"/>
    <property type="match status" value="1"/>
</dbReference>
<feature type="compositionally biased region" description="Polar residues" evidence="5">
    <location>
        <begin position="85"/>
        <end position="99"/>
    </location>
</feature>
<evidence type="ECO:0000313" key="8">
    <source>
        <dbReference type="Proteomes" id="UP001337655"/>
    </source>
</evidence>
<dbReference type="AlphaFoldDB" id="A0AAV9PIU1"/>
<dbReference type="PROSITE" id="PS50245">
    <property type="entry name" value="CAP_GLY_2"/>
    <property type="match status" value="1"/>
</dbReference>
<reference evidence="7 8" key="1">
    <citation type="submission" date="2023-08" db="EMBL/GenBank/DDBJ databases">
        <title>Black Yeasts Isolated from many extreme environments.</title>
        <authorList>
            <person name="Coleine C."/>
            <person name="Stajich J.E."/>
            <person name="Selbmann L."/>
        </authorList>
    </citation>
    <scope>NUCLEOTIDE SEQUENCE [LARGE SCALE GENOMIC DNA]</scope>
    <source>
        <strain evidence="7 8">CCFEE 5935</strain>
    </source>
</reference>
<comment type="similarity">
    <text evidence="4">Belongs to the TBCB family.</text>
</comment>
<dbReference type="SMART" id="SM01052">
    <property type="entry name" value="CAP_GLY"/>
    <property type="match status" value="1"/>
</dbReference>
<dbReference type="GeneID" id="89924034"/>
<comment type="subcellular location">
    <subcellularLocation>
        <location evidence="1">Cytoplasm</location>
    </subcellularLocation>
</comment>
<dbReference type="PANTHER" id="PTHR18916">
    <property type="entry name" value="DYNACTIN 1-RELATED MICROTUBULE-BINDING"/>
    <property type="match status" value="1"/>
</dbReference>
<dbReference type="GO" id="GO:0035371">
    <property type="term" value="C:microtubule plus-end"/>
    <property type="evidence" value="ECO:0007669"/>
    <property type="project" value="TreeGrafter"/>
</dbReference>
<dbReference type="SUPFAM" id="SSF74924">
    <property type="entry name" value="Cap-Gly domain"/>
    <property type="match status" value="1"/>
</dbReference>
<evidence type="ECO:0000259" key="6">
    <source>
        <dbReference type="PROSITE" id="PS50245"/>
    </source>
</evidence>
<dbReference type="GO" id="GO:0051010">
    <property type="term" value="F:microtubule plus-end binding"/>
    <property type="evidence" value="ECO:0007669"/>
    <property type="project" value="TreeGrafter"/>
</dbReference>
<dbReference type="SUPFAM" id="SSF54236">
    <property type="entry name" value="Ubiquitin-like"/>
    <property type="match status" value="1"/>
</dbReference>
<dbReference type="InterPro" id="IPR000626">
    <property type="entry name" value="Ubiquitin-like_dom"/>
</dbReference>
<accession>A0AAV9PIU1</accession>
<evidence type="ECO:0000256" key="2">
    <source>
        <dbReference type="ARBA" id="ARBA00022490"/>
    </source>
</evidence>
<dbReference type="Pfam" id="PF14560">
    <property type="entry name" value="Ubiquitin_2"/>
    <property type="match status" value="1"/>
</dbReference>
<gene>
    <name evidence="7" type="ORF">LTR77_002687</name>
</gene>
<comment type="caution">
    <text evidence="7">The sequence shown here is derived from an EMBL/GenBank/DDBJ whole genome shotgun (WGS) entry which is preliminary data.</text>
</comment>
<dbReference type="PROSITE" id="PS00845">
    <property type="entry name" value="CAP_GLY_1"/>
    <property type="match status" value="1"/>
</dbReference>
<organism evidence="7 8">
    <name type="scientific">Saxophila tyrrhenica</name>
    <dbReference type="NCBI Taxonomy" id="1690608"/>
    <lineage>
        <taxon>Eukaryota</taxon>
        <taxon>Fungi</taxon>
        <taxon>Dikarya</taxon>
        <taxon>Ascomycota</taxon>
        <taxon>Pezizomycotina</taxon>
        <taxon>Dothideomycetes</taxon>
        <taxon>Dothideomycetidae</taxon>
        <taxon>Mycosphaerellales</taxon>
        <taxon>Extremaceae</taxon>
        <taxon>Saxophila</taxon>
    </lineage>
</organism>
<evidence type="ECO:0000313" key="7">
    <source>
        <dbReference type="EMBL" id="KAK5172567.1"/>
    </source>
</evidence>
<sequence>MATSADIPLLITSENASSERRISPSWSVAHLKGRLEPITGIPATCQRISLKVGSQTPQNIEAVDEEATQLAQWPLQAYAELTISDTRPPSHRTNYTDPSSVPKYTMPTPTYESLPNSVLAYKKANQVGRFDPAAPSLEQQKIANTFREVSERHITPGKRCKLLPEEDSRRGTVRFVGEVEEIPGVGAWVGVELDEPTGKNDGSVKGRRLFECKANYGVLVRAERVEVGEFGVLDELADEGDEEF</sequence>
<dbReference type="InterPro" id="IPR036859">
    <property type="entry name" value="CAP-Gly_dom_sf"/>
</dbReference>
<dbReference type="InterPro" id="IPR000938">
    <property type="entry name" value="CAP-Gly_domain"/>
</dbReference>
<dbReference type="InterPro" id="IPR029071">
    <property type="entry name" value="Ubiquitin-like_domsf"/>
</dbReference>
<dbReference type="Proteomes" id="UP001337655">
    <property type="component" value="Unassembled WGS sequence"/>
</dbReference>
<dbReference type="EMBL" id="JAVRRT010000004">
    <property type="protein sequence ID" value="KAK5172567.1"/>
    <property type="molecule type" value="Genomic_DNA"/>
</dbReference>
<dbReference type="RefSeq" id="XP_064661285.1">
    <property type="nucleotide sequence ID" value="XM_064799946.1"/>
</dbReference>
<evidence type="ECO:0000256" key="5">
    <source>
        <dbReference type="SAM" id="MobiDB-lite"/>
    </source>
</evidence>
<protein>
    <recommendedName>
        <fullName evidence="6">CAP-Gly domain-containing protein</fullName>
    </recommendedName>
</protein>
<keyword evidence="2" id="KW-0963">Cytoplasm</keyword>
<keyword evidence="3" id="KW-0143">Chaperone</keyword>
<evidence type="ECO:0000256" key="1">
    <source>
        <dbReference type="ARBA" id="ARBA00004496"/>
    </source>
</evidence>
<dbReference type="Gene3D" id="2.30.30.190">
    <property type="entry name" value="CAP Gly-rich-like domain"/>
    <property type="match status" value="1"/>
</dbReference>
<feature type="domain" description="CAP-Gly" evidence="6">
    <location>
        <begin position="186"/>
        <end position="221"/>
    </location>
</feature>
<evidence type="ECO:0000256" key="3">
    <source>
        <dbReference type="ARBA" id="ARBA00023186"/>
    </source>
</evidence>
<dbReference type="Pfam" id="PF01302">
    <property type="entry name" value="CAP_GLY"/>
    <property type="match status" value="1"/>
</dbReference>
<proteinExistence type="inferred from homology"/>
<feature type="region of interest" description="Disordered" evidence="5">
    <location>
        <begin position="85"/>
        <end position="108"/>
    </location>
</feature>
<dbReference type="GO" id="GO:0005938">
    <property type="term" value="C:cell cortex"/>
    <property type="evidence" value="ECO:0007669"/>
    <property type="project" value="TreeGrafter"/>
</dbReference>
<evidence type="ECO:0000256" key="4">
    <source>
        <dbReference type="ARBA" id="ARBA00025779"/>
    </source>
</evidence>